<proteinExistence type="predicted"/>
<feature type="domain" description="YdbS-like PH" evidence="2">
    <location>
        <begin position="55"/>
        <end position="128"/>
    </location>
</feature>
<evidence type="ECO:0000313" key="3">
    <source>
        <dbReference type="EMBL" id="PVG80687.1"/>
    </source>
</evidence>
<dbReference type="OrthoDB" id="3730669at2"/>
<evidence type="ECO:0000313" key="4">
    <source>
        <dbReference type="Proteomes" id="UP000246018"/>
    </source>
</evidence>
<gene>
    <name evidence="3" type="ORF">DDE18_21975</name>
</gene>
<keyword evidence="4" id="KW-1185">Reference proteome</keyword>
<protein>
    <recommendedName>
        <fullName evidence="2">YdbS-like PH domain-containing protein</fullName>
    </recommendedName>
</protein>
<dbReference type="Pfam" id="PF03703">
    <property type="entry name" value="bPH_2"/>
    <property type="match status" value="1"/>
</dbReference>
<evidence type="ECO:0000256" key="1">
    <source>
        <dbReference type="SAM" id="Phobius"/>
    </source>
</evidence>
<keyword evidence="1" id="KW-0472">Membrane</keyword>
<keyword evidence="1" id="KW-0812">Transmembrane</keyword>
<dbReference type="InterPro" id="IPR005182">
    <property type="entry name" value="YdbS-like_PH"/>
</dbReference>
<evidence type="ECO:0000259" key="2">
    <source>
        <dbReference type="Pfam" id="PF03703"/>
    </source>
</evidence>
<name>A0A2T8F4R1_9ACTN</name>
<dbReference type="PANTHER" id="PTHR34473">
    <property type="entry name" value="UPF0699 TRANSMEMBRANE PROTEIN YDBS"/>
    <property type="match status" value="1"/>
</dbReference>
<comment type="caution">
    <text evidence="3">The sequence shown here is derived from an EMBL/GenBank/DDBJ whole genome shotgun (WGS) entry which is preliminary data.</text>
</comment>
<accession>A0A2T8F4R1</accession>
<feature type="transmembrane region" description="Helical" evidence="1">
    <location>
        <begin position="7"/>
        <end position="24"/>
    </location>
</feature>
<dbReference type="Proteomes" id="UP000246018">
    <property type="component" value="Unassembled WGS sequence"/>
</dbReference>
<dbReference type="PANTHER" id="PTHR34473:SF3">
    <property type="entry name" value="TRANSMEMBRANE PROTEIN-RELATED"/>
    <property type="match status" value="1"/>
</dbReference>
<organism evidence="3 4">
    <name type="scientific">Nocardioides gansuensis</name>
    <dbReference type="NCBI Taxonomy" id="2138300"/>
    <lineage>
        <taxon>Bacteria</taxon>
        <taxon>Bacillati</taxon>
        <taxon>Actinomycetota</taxon>
        <taxon>Actinomycetes</taxon>
        <taxon>Propionibacteriales</taxon>
        <taxon>Nocardioidaceae</taxon>
        <taxon>Nocardioides</taxon>
    </lineage>
</organism>
<keyword evidence="1" id="KW-1133">Transmembrane helix</keyword>
<dbReference type="AlphaFoldDB" id="A0A2T8F4R1"/>
<sequence>MWLVECAARSGVLVVGLFVTTGLWDWLPARWWAVGAALVLAAGYVALVPLWRFAVHRWEVTETAVYTQRGWWTRERRIAPMSRVQTVDLTQGVLARAFGLASVTVTTASAAGPLRIEGLDRVVALRLVDDLTSKAGLVEGDAT</sequence>
<feature type="transmembrane region" description="Helical" evidence="1">
    <location>
        <begin position="30"/>
        <end position="51"/>
    </location>
</feature>
<dbReference type="EMBL" id="QDGZ01000016">
    <property type="protein sequence ID" value="PVG80687.1"/>
    <property type="molecule type" value="Genomic_DNA"/>
</dbReference>
<reference evidence="3 4" key="1">
    <citation type="submission" date="2018-04" db="EMBL/GenBank/DDBJ databases">
        <title>Genome of Nocardioides gansuensis WSJ-1.</title>
        <authorList>
            <person name="Wu S."/>
            <person name="Wang G."/>
        </authorList>
    </citation>
    <scope>NUCLEOTIDE SEQUENCE [LARGE SCALE GENOMIC DNA]</scope>
    <source>
        <strain evidence="3 4">WSJ-1</strain>
    </source>
</reference>